<keyword evidence="2" id="KW-1185">Reference proteome</keyword>
<dbReference type="Proteomes" id="UP000271889">
    <property type="component" value="Unassembled WGS sequence"/>
</dbReference>
<dbReference type="EMBL" id="UYRV01000195">
    <property type="protein sequence ID" value="VDK43355.1"/>
    <property type="molecule type" value="Genomic_DNA"/>
</dbReference>
<accession>A0A3P6QRS3</accession>
<reference evidence="1 2" key="1">
    <citation type="submission" date="2018-11" db="EMBL/GenBank/DDBJ databases">
        <authorList>
            <consortium name="Pathogen Informatics"/>
        </authorList>
    </citation>
    <scope>NUCLEOTIDE SEQUENCE [LARGE SCALE GENOMIC DNA]</scope>
</reference>
<name>A0A3P6QRS3_CYLGO</name>
<organism evidence="1 2">
    <name type="scientific">Cylicostephanus goldi</name>
    <name type="common">Nematode worm</name>
    <dbReference type="NCBI Taxonomy" id="71465"/>
    <lineage>
        <taxon>Eukaryota</taxon>
        <taxon>Metazoa</taxon>
        <taxon>Ecdysozoa</taxon>
        <taxon>Nematoda</taxon>
        <taxon>Chromadorea</taxon>
        <taxon>Rhabditida</taxon>
        <taxon>Rhabditina</taxon>
        <taxon>Rhabditomorpha</taxon>
        <taxon>Strongyloidea</taxon>
        <taxon>Strongylidae</taxon>
        <taxon>Cylicostephanus</taxon>
    </lineage>
</organism>
<sequence>MFFHFGDGSVAFIFERWLHFPIAGGEAVAAAGDSMGTRAGVQDIHSVDEHVHTGNAHDAGDAERARATTTDSRLAGLKTMIVTGRLWKHRH</sequence>
<proteinExistence type="predicted"/>
<dbReference type="AlphaFoldDB" id="A0A3P6QRS3"/>
<evidence type="ECO:0000313" key="2">
    <source>
        <dbReference type="Proteomes" id="UP000271889"/>
    </source>
</evidence>
<protein>
    <submittedName>
        <fullName evidence="1">Uncharacterized protein</fullName>
    </submittedName>
</protein>
<gene>
    <name evidence="1" type="ORF">CGOC_LOCUS160</name>
</gene>
<evidence type="ECO:0000313" key="1">
    <source>
        <dbReference type="EMBL" id="VDK43355.1"/>
    </source>
</evidence>